<feature type="non-terminal residue" evidence="2">
    <location>
        <position position="156"/>
    </location>
</feature>
<dbReference type="Pfam" id="PF16961">
    <property type="entry name" value="OmpA_like"/>
    <property type="match status" value="1"/>
</dbReference>
<protein>
    <recommendedName>
        <fullName evidence="4">OmpA/MotB domain protein</fullName>
    </recommendedName>
</protein>
<proteinExistence type="predicted"/>
<feature type="chain" id="PRO_5026951610" description="OmpA/MotB domain protein" evidence="1">
    <location>
        <begin position="22"/>
        <end position="156"/>
    </location>
</feature>
<reference evidence="2 3" key="1">
    <citation type="journal article" date="2019" name="Nat. Med.">
        <title>A library of human gut bacterial isolates paired with longitudinal multiomics data enables mechanistic microbiome research.</title>
        <authorList>
            <person name="Poyet M."/>
            <person name="Groussin M."/>
            <person name="Gibbons S.M."/>
            <person name="Avila-Pacheco J."/>
            <person name="Jiang X."/>
            <person name="Kearney S.M."/>
            <person name="Perrotta A.R."/>
            <person name="Berdy B."/>
            <person name="Zhao S."/>
            <person name="Lieberman T.D."/>
            <person name="Swanson P.K."/>
            <person name="Smith M."/>
            <person name="Roesemann S."/>
            <person name="Alexander J.E."/>
            <person name="Rich S.A."/>
            <person name="Livny J."/>
            <person name="Vlamakis H."/>
            <person name="Clish C."/>
            <person name="Bullock K."/>
            <person name="Deik A."/>
            <person name="Scott J."/>
            <person name="Pierce K.A."/>
            <person name="Xavier R.J."/>
            <person name="Alm E.J."/>
        </authorList>
    </citation>
    <scope>NUCLEOTIDE SEQUENCE [LARGE SCALE GENOMIC DNA]</scope>
    <source>
        <strain evidence="2 3">BIOML-A106</strain>
    </source>
</reference>
<feature type="signal peptide" evidence="1">
    <location>
        <begin position="1"/>
        <end position="21"/>
    </location>
</feature>
<accession>A0A6L3GWX6</accession>
<organism evidence="2 3">
    <name type="scientific">Bacteroides fragilis</name>
    <dbReference type="NCBI Taxonomy" id="817"/>
    <lineage>
        <taxon>Bacteria</taxon>
        <taxon>Pseudomonadati</taxon>
        <taxon>Bacteroidota</taxon>
        <taxon>Bacteroidia</taxon>
        <taxon>Bacteroidales</taxon>
        <taxon>Bacteroidaceae</taxon>
        <taxon>Bacteroides</taxon>
    </lineage>
</organism>
<comment type="caution">
    <text evidence="2">The sequence shown here is derived from an EMBL/GenBank/DDBJ whole genome shotgun (WGS) entry which is preliminary data.</text>
</comment>
<dbReference type="InterPro" id="IPR031585">
    <property type="entry name" value="OmpA_OmpF-like"/>
</dbReference>
<evidence type="ECO:0000313" key="3">
    <source>
        <dbReference type="Proteomes" id="UP000479773"/>
    </source>
</evidence>
<name>A0A6L3GWX6_BACFG</name>
<sequence length="156" mass="16982">MKIKRLLVLAVLPMLCLAVNAQNSSKDNTPKKGDFTVAATVGYNSYTSVTAPSGLLTDYEVRALSTNWADKKLMVGFEGGWFFKDQWKLNLGGGVSFTNNPGYPAVPGTIDDSNKNNSADENMGEIPNYRAVADAQSFAYNVSAGVDRYFNIKRVP</sequence>
<evidence type="ECO:0000256" key="1">
    <source>
        <dbReference type="SAM" id="SignalP"/>
    </source>
</evidence>
<gene>
    <name evidence="2" type="ORF">F3B44_06795</name>
</gene>
<dbReference type="Proteomes" id="UP000479773">
    <property type="component" value="Unassembled WGS sequence"/>
</dbReference>
<keyword evidence="1" id="KW-0732">Signal</keyword>
<evidence type="ECO:0000313" key="2">
    <source>
        <dbReference type="EMBL" id="KAA4753884.1"/>
    </source>
</evidence>
<dbReference type="AlphaFoldDB" id="A0A6L3GWX6"/>
<evidence type="ECO:0008006" key="4">
    <source>
        <dbReference type="Google" id="ProtNLM"/>
    </source>
</evidence>
<dbReference type="EMBL" id="VWEQ01000005">
    <property type="protein sequence ID" value="KAA4753884.1"/>
    <property type="molecule type" value="Genomic_DNA"/>
</dbReference>